<feature type="signal peptide" evidence="2">
    <location>
        <begin position="1"/>
        <end position="34"/>
    </location>
</feature>
<evidence type="ECO:0000256" key="2">
    <source>
        <dbReference type="SAM" id="SignalP"/>
    </source>
</evidence>
<accession>A0ABP9CUC7</accession>
<feature type="chain" id="PRO_5045235386" description="Lipoprotein" evidence="2">
    <location>
        <begin position="35"/>
        <end position="163"/>
    </location>
</feature>
<evidence type="ECO:0000313" key="3">
    <source>
        <dbReference type="EMBL" id="GAA4818192.1"/>
    </source>
</evidence>
<name>A0ABP9CUC7_9ACTN</name>
<organism evidence="3 4">
    <name type="scientific">Tomitella cavernea</name>
    <dbReference type="NCBI Taxonomy" id="1387982"/>
    <lineage>
        <taxon>Bacteria</taxon>
        <taxon>Bacillati</taxon>
        <taxon>Actinomycetota</taxon>
        <taxon>Actinomycetes</taxon>
        <taxon>Mycobacteriales</taxon>
        <taxon>Tomitella</taxon>
    </lineage>
</organism>
<reference evidence="4" key="1">
    <citation type="journal article" date="2019" name="Int. J. Syst. Evol. Microbiol.">
        <title>The Global Catalogue of Microorganisms (GCM) 10K type strain sequencing project: providing services to taxonomists for standard genome sequencing and annotation.</title>
        <authorList>
            <consortium name="The Broad Institute Genomics Platform"/>
            <consortium name="The Broad Institute Genome Sequencing Center for Infectious Disease"/>
            <person name="Wu L."/>
            <person name="Ma J."/>
        </authorList>
    </citation>
    <scope>NUCLEOTIDE SEQUENCE [LARGE SCALE GENOMIC DNA]</scope>
    <source>
        <strain evidence="4">JCM 18542</strain>
    </source>
</reference>
<feature type="compositionally biased region" description="Polar residues" evidence="1">
    <location>
        <begin position="42"/>
        <end position="66"/>
    </location>
</feature>
<dbReference type="EMBL" id="BAABKQ010000001">
    <property type="protein sequence ID" value="GAA4818192.1"/>
    <property type="molecule type" value="Genomic_DNA"/>
</dbReference>
<comment type="caution">
    <text evidence="3">The sequence shown here is derived from an EMBL/GenBank/DDBJ whole genome shotgun (WGS) entry which is preliminary data.</text>
</comment>
<protein>
    <recommendedName>
        <fullName evidence="5">Lipoprotein</fullName>
    </recommendedName>
</protein>
<evidence type="ECO:0008006" key="5">
    <source>
        <dbReference type="Google" id="ProtNLM"/>
    </source>
</evidence>
<feature type="region of interest" description="Disordered" evidence="1">
    <location>
        <begin position="42"/>
        <end position="70"/>
    </location>
</feature>
<dbReference type="RefSeq" id="WP_345602455.1">
    <property type="nucleotide sequence ID" value="NZ_BAABKQ010000001.1"/>
</dbReference>
<sequence length="163" mass="16139">MSSNTARSTAARPPALRRALPAAAAVTAAAAVLAGCSAAGQSDSATKNAADTSVTTSPTAPDTGSAQAAGELPAGITPAAADALCSSLGDQLQSMRTYTITPGKVTLNGVVVTWAAQNGVNLVDLAQHREKIDQILTVSCPDVHDGVTSALEVPDVASALVGF</sequence>
<dbReference type="Proteomes" id="UP001500839">
    <property type="component" value="Unassembled WGS sequence"/>
</dbReference>
<keyword evidence="4" id="KW-1185">Reference proteome</keyword>
<evidence type="ECO:0000256" key="1">
    <source>
        <dbReference type="SAM" id="MobiDB-lite"/>
    </source>
</evidence>
<evidence type="ECO:0000313" key="4">
    <source>
        <dbReference type="Proteomes" id="UP001500839"/>
    </source>
</evidence>
<proteinExistence type="predicted"/>
<gene>
    <name evidence="3" type="ORF">GCM10023353_26510</name>
</gene>
<keyword evidence="2" id="KW-0732">Signal</keyword>